<feature type="region of interest" description="Disordered" evidence="1">
    <location>
        <begin position="34"/>
        <end position="78"/>
    </location>
</feature>
<feature type="signal peptide" evidence="2">
    <location>
        <begin position="1"/>
        <end position="33"/>
    </location>
</feature>
<name>A0A5P2ASZ7_STRVZ</name>
<evidence type="ECO:0000313" key="4">
    <source>
        <dbReference type="Proteomes" id="UP000324106"/>
    </source>
</evidence>
<evidence type="ECO:0000256" key="2">
    <source>
        <dbReference type="SAM" id="SignalP"/>
    </source>
</evidence>
<evidence type="ECO:0000256" key="1">
    <source>
        <dbReference type="SAM" id="MobiDB-lite"/>
    </source>
</evidence>
<dbReference type="AlphaFoldDB" id="A0A5P2ASZ7"/>
<accession>A0A5P2ASZ7</accession>
<keyword evidence="2" id="KW-0732">Signal</keyword>
<sequence length="78" mass="7527">MSAEHATGIRKAVRQFALAAAACLAVAGGAALATAPGADSAPQHVVADGAATATPTPTPSPSNGNEWNKVTPAPIPAN</sequence>
<evidence type="ECO:0000313" key="3">
    <source>
        <dbReference type="EMBL" id="QES20678.1"/>
    </source>
</evidence>
<proteinExistence type="predicted"/>
<protein>
    <submittedName>
        <fullName evidence="3">Uncharacterized protein</fullName>
    </submittedName>
</protein>
<gene>
    <name evidence="3" type="ORF">DEJ46_17415</name>
</gene>
<dbReference type="EMBL" id="CP029194">
    <property type="protein sequence ID" value="QES20678.1"/>
    <property type="molecule type" value="Genomic_DNA"/>
</dbReference>
<organism evidence="3 4">
    <name type="scientific">Streptomyces venezuelae</name>
    <dbReference type="NCBI Taxonomy" id="54571"/>
    <lineage>
        <taxon>Bacteria</taxon>
        <taxon>Bacillati</taxon>
        <taxon>Actinomycetota</taxon>
        <taxon>Actinomycetes</taxon>
        <taxon>Kitasatosporales</taxon>
        <taxon>Streptomycetaceae</taxon>
        <taxon>Streptomyces</taxon>
    </lineage>
</organism>
<feature type="chain" id="PRO_5038940163" evidence="2">
    <location>
        <begin position="34"/>
        <end position="78"/>
    </location>
</feature>
<dbReference type="RefSeq" id="WP_150267546.1">
    <property type="nucleotide sequence ID" value="NZ_CP029194.1"/>
</dbReference>
<dbReference type="Proteomes" id="UP000324106">
    <property type="component" value="Chromosome"/>
</dbReference>
<reference evidence="3 4" key="1">
    <citation type="submission" date="2018-05" db="EMBL/GenBank/DDBJ databases">
        <title>Streptomyces venezuelae.</title>
        <authorList>
            <person name="Kim W."/>
            <person name="Lee N."/>
            <person name="Cho B.-K."/>
        </authorList>
    </citation>
    <scope>NUCLEOTIDE SEQUENCE [LARGE SCALE GENOMIC DNA]</scope>
    <source>
        <strain evidence="3 4">ATCC 15068</strain>
    </source>
</reference>